<sequence length="69" mass="7407">MVTDGLRMLKPSKSQAPQKPSGPSDDFLIRAIELSQSYVLARGTAGLHSLQTTIITPVCAENAPSLQRL</sequence>
<feature type="region of interest" description="Disordered" evidence="1">
    <location>
        <begin position="1"/>
        <end position="24"/>
    </location>
</feature>
<dbReference type="AlphaFoldDB" id="A0A937AM21"/>
<dbReference type="EMBL" id="SEOL01000008">
    <property type="protein sequence ID" value="MBL0849242.1"/>
    <property type="molecule type" value="Genomic_DNA"/>
</dbReference>
<accession>A0A937AM21</accession>
<reference evidence="2" key="1">
    <citation type="submission" date="2019-02" db="EMBL/GenBank/DDBJ databases">
        <title>A novel Candidatus Liberibacter species associated with the New Zealand native fuchsia psyllid, Ctenarytaina fuchsiae.</title>
        <authorList>
            <person name="Thompson S.M."/>
            <person name="Jorgensen N."/>
            <person name="David C."/>
            <person name="Bulman S.R."/>
            <person name="Smith G.R."/>
        </authorList>
    </citation>
    <scope>NUCLEOTIDE SEQUENCE</scope>
    <source>
        <strain evidence="2">Oxford</strain>
    </source>
</reference>
<evidence type="ECO:0000313" key="3">
    <source>
        <dbReference type="Proteomes" id="UP000736856"/>
    </source>
</evidence>
<name>A0A937AM21_9HYPH</name>
<comment type="caution">
    <text evidence="2">The sequence shown here is derived from an EMBL/GenBank/DDBJ whole genome shotgun (WGS) entry which is preliminary data.</text>
</comment>
<gene>
    <name evidence="2" type="ORF">EU981_04115</name>
</gene>
<dbReference type="Proteomes" id="UP000736856">
    <property type="component" value="Unassembled WGS sequence"/>
</dbReference>
<proteinExistence type="predicted"/>
<organism evidence="2 3">
    <name type="scientific">Candidatus Liberibacter ctenarytainae</name>
    <dbReference type="NCBI Taxonomy" id="2020335"/>
    <lineage>
        <taxon>Bacteria</taxon>
        <taxon>Pseudomonadati</taxon>
        <taxon>Pseudomonadota</taxon>
        <taxon>Alphaproteobacteria</taxon>
        <taxon>Hyphomicrobiales</taxon>
        <taxon>Rhizobiaceae</taxon>
        <taxon>Liberibacter</taxon>
    </lineage>
</organism>
<evidence type="ECO:0000313" key="2">
    <source>
        <dbReference type="EMBL" id="MBL0849242.1"/>
    </source>
</evidence>
<protein>
    <submittedName>
        <fullName evidence="2">Uncharacterized protein</fullName>
    </submittedName>
</protein>
<evidence type="ECO:0000256" key="1">
    <source>
        <dbReference type="SAM" id="MobiDB-lite"/>
    </source>
</evidence>